<name>A0ABX6EVU4_KLUMA</name>
<protein>
    <submittedName>
        <fullName evidence="11">Xaa-Pro aminopeptidase</fullName>
    </submittedName>
</protein>
<gene>
    <name evidence="11" type="primary">FRA1</name>
    <name evidence="11" type="ORF">FIM1_2549</name>
</gene>
<evidence type="ECO:0000256" key="1">
    <source>
        <dbReference type="ARBA" id="ARBA00001936"/>
    </source>
</evidence>
<proteinExistence type="inferred from homology"/>
<dbReference type="GO" id="GO:0004177">
    <property type="term" value="F:aminopeptidase activity"/>
    <property type="evidence" value="ECO:0007669"/>
    <property type="project" value="UniProtKB-KW"/>
</dbReference>
<dbReference type="InterPro" id="IPR033740">
    <property type="entry name" value="Pept_M24B"/>
</dbReference>
<evidence type="ECO:0000259" key="10">
    <source>
        <dbReference type="Pfam" id="PF16188"/>
    </source>
</evidence>
<dbReference type="Gene3D" id="3.90.230.10">
    <property type="entry name" value="Creatinase/methionine aminopeptidase superfamily"/>
    <property type="match status" value="1"/>
</dbReference>
<reference evidence="11 12" key="2">
    <citation type="submission" date="2019-11" db="EMBL/GenBank/DDBJ databases">
        <authorList>
            <person name="Lu H."/>
        </authorList>
    </citation>
    <scope>NUCLEOTIDE SEQUENCE [LARGE SCALE GENOMIC DNA]</scope>
    <source>
        <strain evidence="11 12">FIM1</strain>
    </source>
</reference>
<evidence type="ECO:0000256" key="6">
    <source>
        <dbReference type="RuleBase" id="RU000590"/>
    </source>
</evidence>
<keyword evidence="5" id="KW-0464">Manganese</keyword>
<dbReference type="Pfam" id="PF00557">
    <property type="entry name" value="Peptidase_M24"/>
    <property type="match status" value="1"/>
</dbReference>
<feature type="domain" description="Peptidase M24" evidence="8">
    <location>
        <begin position="440"/>
        <end position="653"/>
    </location>
</feature>
<dbReference type="InterPro" id="IPR036005">
    <property type="entry name" value="Creatinase/aminopeptidase-like"/>
</dbReference>
<dbReference type="Gene3D" id="3.40.350.10">
    <property type="entry name" value="Creatinase/prolidase N-terminal domain"/>
    <property type="match status" value="2"/>
</dbReference>
<evidence type="ECO:0000256" key="2">
    <source>
        <dbReference type="ARBA" id="ARBA00008766"/>
    </source>
</evidence>
<dbReference type="EMBL" id="CP015057">
    <property type="protein sequence ID" value="QGN15852.1"/>
    <property type="molecule type" value="Genomic_DNA"/>
</dbReference>
<reference evidence="11 12" key="1">
    <citation type="submission" date="2016-03" db="EMBL/GenBank/DDBJ databases">
        <title>How can Kluyveromyces marxianus grow so fast - potential evolutionary course in Saccharomyces Complex revealed by comparative genomics.</title>
        <authorList>
            <person name="Mo W."/>
            <person name="Lu W."/>
            <person name="Yang X."/>
            <person name="Qi J."/>
            <person name="Lv H."/>
        </authorList>
    </citation>
    <scope>NUCLEOTIDE SEQUENCE [LARGE SCALE GENOMIC DNA]</scope>
    <source>
        <strain evidence="11 12">FIM1</strain>
    </source>
</reference>
<evidence type="ECO:0000313" key="11">
    <source>
        <dbReference type="EMBL" id="QGN15852.1"/>
    </source>
</evidence>
<keyword evidence="4" id="KW-0378">Hydrolase</keyword>
<dbReference type="Pfam" id="PF16189">
    <property type="entry name" value="Creatinase_N_2"/>
    <property type="match status" value="1"/>
</dbReference>
<feature type="domain" description="Peptidase M24 C-terminal" evidence="10">
    <location>
        <begin position="664"/>
        <end position="726"/>
    </location>
</feature>
<keyword evidence="12" id="KW-1185">Reference proteome</keyword>
<dbReference type="PANTHER" id="PTHR43763">
    <property type="entry name" value="XAA-PRO AMINOPEPTIDASE 1"/>
    <property type="match status" value="1"/>
</dbReference>
<evidence type="ECO:0000259" key="8">
    <source>
        <dbReference type="Pfam" id="PF00557"/>
    </source>
</evidence>
<dbReference type="CDD" id="cd01085">
    <property type="entry name" value="APP"/>
    <property type="match status" value="1"/>
</dbReference>
<evidence type="ECO:0000256" key="3">
    <source>
        <dbReference type="ARBA" id="ARBA00022723"/>
    </source>
</evidence>
<keyword evidence="3 6" id="KW-0479">Metal-binding</keyword>
<comment type="similarity">
    <text evidence="2 6">Belongs to the peptidase M24B family.</text>
</comment>
<keyword evidence="11" id="KW-0031">Aminopeptidase</keyword>
<accession>A0ABX6EVU4</accession>
<keyword evidence="11" id="KW-0645">Protease</keyword>
<feature type="region of interest" description="Disordered" evidence="7">
    <location>
        <begin position="1"/>
        <end position="30"/>
    </location>
</feature>
<dbReference type="InterPro" id="IPR029149">
    <property type="entry name" value="Creatin/AminoP/Spt16_N"/>
</dbReference>
<evidence type="ECO:0000256" key="7">
    <source>
        <dbReference type="SAM" id="MobiDB-lite"/>
    </source>
</evidence>
<evidence type="ECO:0000259" key="9">
    <source>
        <dbReference type="Pfam" id="PF01321"/>
    </source>
</evidence>
<feature type="domain" description="Creatinase N-terminal" evidence="9">
    <location>
        <begin position="101"/>
        <end position="245"/>
    </location>
</feature>
<dbReference type="InterPro" id="IPR001131">
    <property type="entry name" value="Peptidase_M24B_aminopep-P_CS"/>
</dbReference>
<dbReference type="Pfam" id="PF16188">
    <property type="entry name" value="Peptidase_M24_C"/>
    <property type="match status" value="1"/>
</dbReference>
<evidence type="ECO:0000256" key="4">
    <source>
        <dbReference type="ARBA" id="ARBA00022801"/>
    </source>
</evidence>
<dbReference type="InterPro" id="IPR000587">
    <property type="entry name" value="Creatinase_N"/>
</dbReference>
<dbReference type="InterPro" id="IPR032416">
    <property type="entry name" value="Peptidase_M24_C"/>
</dbReference>
<sequence length="726" mass="82044">MSTVNMRPSLASIPGTATATGGATGAPAHDSGAPRNFKPCANCTCSYGQLSRKGRRSSVLLKQIASRRQSQMGGVSLRPTNESIYSTDSICQIKSIETSNRLAALRKQMSEHELCCYIIPSEDEHQSEYVAQADERRAFISGFTGSAGVACVTRDLLNFNTDKPEGKAILSTDGRYFNQASQELDYNWSLLRQGEDPVTWQQWCINEAFEMSLALGGKLAKIGIDPRLISFEQVKVFEAQIKDKCEESNAKVELVPVKQNLVDKIWSEFDTVPVRDLNELLLLERDFSGECFKSKRERLMETISKKNHGAQNLVICALDEICWLLNLRGSDIEYNPVFFAYLLLSHDETFLFTDNPFDDKIQKYLTENNIQVESYQNIWTFLSDRATVLAEKKETILIPSNSSWEIVRKLHGSHVKRIQSPVEVMKAVKNQTELQNAHSAQVKDAVALVQYFSWLEDQLVRQEKLIDEYKAAQKLTEIRKTAKNYMGNSFETISSTGANAAVIHYAPPEENSSMIDPSKIYLCDSGAQFLEGTTDITRTMHFTKPTEEEIRNYTLVLKGNLAIERLVFPEGTSGYSIDVIARQFLWQHGLDYKHGTGHGVGSFLNVHEGPIGIGFRPHLANSPLEKGNIITNEPGFYKDGEYGIRIENELEVKQAEGLQFGNRKFLRFENITMVPYCRKLINPHMLTPEEKTTINEYHARIWATVVPFLQPSSIAFKWLKRETKPL</sequence>
<dbReference type="InterPro" id="IPR050422">
    <property type="entry name" value="X-Pro_aminopeptidase_P"/>
</dbReference>
<organism evidence="11 12">
    <name type="scientific">Kluyveromyces marxianus</name>
    <name type="common">Yeast</name>
    <name type="synonym">Candida kefyr</name>
    <dbReference type="NCBI Taxonomy" id="4911"/>
    <lineage>
        <taxon>Eukaryota</taxon>
        <taxon>Fungi</taxon>
        <taxon>Dikarya</taxon>
        <taxon>Ascomycota</taxon>
        <taxon>Saccharomycotina</taxon>
        <taxon>Saccharomycetes</taxon>
        <taxon>Saccharomycetales</taxon>
        <taxon>Saccharomycetaceae</taxon>
        <taxon>Kluyveromyces</taxon>
    </lineage>
</organism>
<dbReference type="Proteomes" id="UP000422736">
    <property type="component" value="Chromosome 4"/>
</dbReference>
<dbReference type="PROSITE" id="PS00491">
    <property type="entry name" value="PROLINE_PEPTIDASE"/>
    <property type="match status" value="1"/>
</dbReference>
<comment type="cofactor">
    <cofactor evidence="1">
        <name>Mn(2+)</name>
        <dbReference type="ChEBI" id="CHEBI:29035"/>
    </cofactor>
</comment>
<evidence type="ECO:0000256" key="5">
    <source>
        <dbReference type="ARBA" id="ARBA00023211"/>
    </source>
</evidence>
<dbReference type="SUPFAM" id="SSF55920">
    <property type="entry name" value="Creatinase/aminopeptidase"/>
    <property type="match status" value="1"/>
</dbReference>
<dbReference type="PANTHER" id="PTHR43763:SF6">
    <property type="entry name" value="XAA-PRO AMINOPEPTIDASE 1"/>
    <property type="match status" value="1"/>
</dbReference>
<dbReference type="SUPFAM" id="SSF53092">
    <property type="entry name" value="Creatinase/prolidase N-terminal domain"/>
    <property type="match status" value="1"/>
</dbReference>
<evidence type="ECO:0000313" key="12">
    <source>
        <dbReference type="Proteomes" id="UP000422736"/>
    </source>
</evidence>
<dbReference type="Pfam" id="PF01321">
    <property type="entry name" value="Creatinase_N"/>
    <property type="match status" value="1"/>
</dbReference>
<dbReference type="InterPro" id="IPR000994">
    <property type="entry name" value="Pept_M24"/>
</dbReference>